<name>A0A437APS3_9MICR</name>
<comment type="caution">
    <text evidence="2">The sequence shown here is derived from an EMBL/GenBank/DDBJ whole genome shotgun (WGS) entry which is preliminary data.</text>
</comment>
<organism evidence="2 3">
    <name type="scientific">Tubulinosema ratisbonensis</name>
    <dbReference type="NCBI Taxonomy" id="291195"/>
    <lineage>
        <taxon>Eukaryota</taxon>
        <taxon>Fungi</taxon>
        <taxon>Fungi incertae sedis</taxon>
        <taxon>Microsporidia</taxon>
        <taxon>Tubulinosematoidea</taxon>
        <taxon>Tubulinosematidae</taxon>
        <taxon>Tubulinosema</taxon>
    </lineage>
</organism>
<dbReference type="GO" id="GO:0030687">
    <property type="term" value="C:preribosome, large subunit precursor"/>
    <property type="evidence" value="ECO:0007669"/>
    <property type="project" value="TreeGrafter"/>
</dbReference>
<dbReference type="Pfam" id="PF04427">
    <property type="entry name" value="Brix"/>
    <property type="match status" value="1"/>
</dbReference>
<dbReference type="OrthoDB" id="264354at2759"/>
<dbReference type="GO" id="GO:0005730">
    <property type="term" value="C:nucleolus"/>
    <property type="evidence" value="ECO:0007669"/>
    <property type="project" value="TreeGrafter"/>
</dbReference>
<dbReference type="Proteomes" id="UP000282876">
    <property type="component" value="Unassembled WGS sequence"/>
</dbReference>
<accession>A0A437APS3</accession>
<sequence>MLIAINIPKNACKETQELAKELSTIIPYTFISEEKTDLNIQIIEYNNIRPYKLIIKDLEGEIEFKIVEYLSKKKLNNNLIITEDSPQLIVNNFSTSLGGSVVNWLEKLFPCKIEGRQVVTFQCQNDFIFFRMYRYIFRNEKIDFQNIGPHLCLRLVKLKNKEEEFVIKKYEKKITIL</sequence>
<dbReference type="Gene3D" id="3.40.50.10480">
    <property type="entry name" value="Probable brix-domain ribosomal biogenesis protein"/>
    <property type="match status" value="1"/>
</dbReference>
<dbReference type="InterPro" id="IPR007109">
    <property type="entry name" value="Brix"/>
</dbReference>
<dbReference type="PROSITE" id="PS50833">
    <property type="entry name" value="BRIX"/>
    <property type="match status" value="1"/>
</dbReference>
<evidence type="ECO:0000313" key="3">
    <source>
        <dbReference type="Proteomes" id="UP000282876"/>
    </source>
</evidence>
<dbReference type="SUPFAM" id="SSF52954">
    <property type="entry name" value="Class II aaRS ABD-related"/>
    <property type="match status" value="1"/>
</dbReference>
<proteinExistence type="predicted"/>
<dbReference type="GO" id="GO:0000470">
    <property type="term" value="P:maturation of LSU-rRNA"/>
    <property type="evidence" value="ECO:0007669"/>
    <property type="project" value="TreeGrafter"/>
</dbReference>
<dbReference type="VEuPathDB" id="MicrosporidiaDB:TUBRATIS_003250"/>
<dbReference type="PANTHER" id="PTHR22734">
    <property type="entry name" value="U3 SMALL NUCLEOLAR RIBONUCLEOPROTEIN PROTEIN IMP4"/>
    <property type="match status" value="1"/>
</dbReference>
<dbReference type="GO" id="GO:0042134">
    <property type="term" value="F:rRNA primary transcript binding"/>
    <property type="evidence" value="ECO:0007669"/>
    <property type="project" value="InterPro"/>
</dbReference>
<dbReference type="EMBL" id="RCSS01000080">
    <property type="protein sequence ID" value="RVD93149.1"/>
    <property type="molecule type" value="Genomic_DNA"/>
</dbReference>
<dbReference type="STRING" id="291195.A0A437APS3"/>
<protein>
    <submittedName>
        <fullName evidence="2">Brix domain-containing protein</fullName>
    </submittedName>
</protein>
<gene>
    <name evidence="2" type="ORF">TUBRATIS_003250</name>
</gene>
<dbReference type="InterPro" id="IPR044281">
    <property type="entry name" value="IMP4/RPF1"/>
</dbReference>
<evidence type="ECO:0000259" key="1">
    <source>
        <dbReference type="PROSITE" id="PS50833"/>
    </source>
</evidence>
<reference evidence="2 3" key="1">
    <citation type="submission" date="2018-10" db="EMBL/GenBank/DDBJ databases">
        <title>Draft genome sequence of the microsporidian Tubulinosema ratisbonensis.</title>
        <authorList>
            <person name="Polonais V."/>
            <person name="Peyretaillade E."/>
            <person name="Niehus S."/>
            <person name="Wawrzyniak I."/>
            <person name="Franchet A."/>
            <person name="Gaspin C."/>
            <person name="Reichstadt M."/>
            <person name="Belser C."/>
            <person name="Labadie K."/>
            <person name="Delbac F."/>
            <person name="Ferrandon D."/>
        </authorList>
    </citation>
    <scope>NUCLEOTIDE SEQUENCE [LARGE SCALE GENOMIC DNA]</scope>
    <source>
        <strain evidence="2 3">Franzen</strain>
    </source>
</reference>
<keyword evidence="3" id="KW-1185">Reference proteome</keyword>
<dbReference type="SMART" id="SM00879">
    <property type="entry name" value="Brix"/>
    <property type="match status" value="1"/>
</dbReference>
<feature type="domain" description="Brix" evidence="1">
    <location>
        <begin position="1"/>
        <end position="164"/>
    </location>
</feature>
<dbReference type="PANTHER" id="PTHR22734:SF3">
    <property type="entry name" value="RIBOSOME PRODUCTION FACTOR 1"/>
    <property type="match status" value="1"/>
</dbReference>
<dbReference type="AlphaFoldDB" id="A0A437APS3"/>
<dbReference type="GO" id="GO:0000460">
    <property type="term" value="P:maturation of 5.8S rRNA"/>
    <property type="evidence" value="ECO:0007669"/>
    <property type="project" value="TreeGrafter"/>
</dbReference>
<evidence type="ECO:0000313" key="2">
    <source>
        <dbReference type="EMBL" id="RVD93149.1"/>
    </source>
</evidence>